<feature type="chain" id="PRO_5043016345" evidence="2">
    <location>
        <begin position="20"/>
        <end position="118"/>
    </location>
</feature>
<keyword evidence="4" id="KW-1185">Reference proteome</keyword>
<sequence>MYRAMLLAFLMLMLIITSQFEWRQPLLADPDPAPSIAERQYQISEHQEAIKEKVKSSSHERRKFKNSMNLSRIQESSKTALAMQGQYENEEHQCNCYYRTNYRAGATTDSQGLTCGGI</sequence>
<evidence type="ECO:0000256" key="1">
    <source>
        <dbReference type="SAM" id="MobiDB-lite"/>
    </source>
</evidence>
<dbReference type="PANTHER" id="PTHR34564:SF3">
    <property type="entry name" value="PEPTIDYL-PROLYL CIS-TRANS ISOMERASE G"/>
    <property type="match status" value="1"/>
</dbReference>
<dbReference type="Proteomes" id="UP001345219">
    <property type="component" value="Chromosome 15"/>
</dbReference>
<accession>A0AAN7K2H8</accession>
<evidence type="ECO:0000313" key="3">
    <source>
        <dbReference type="EMBL" id="KAK4758202.1"/>
    </source>
</evidence>
<comment type="caution">
    <text evidence="3">The sequence shown here is derived from an EMBL/GenBank/DDBJ whole genome shotgun (WGS) entry which is preliminary data.</text>
</comment>
<proteinExistence type="predicted"/>
<reference evidence="3 4" key="1">
    <citation type="journal article" date="2023" name="Hortic Res">
        <title>Pangenome of water caltrop reveals structural variations and asymmetric subgenome divergence after allopolyploidization.</title>
        <authorList>
            <person name="Zhang X."/>
            <person name="Chen Y."/>
            <person name="Wang L."/>
            <person name="Yuan Y."/>
            <person name="Fang M."/>
            <person name="Shi L."/>
            <person name="Lu R."/>
            <person name="Comes H.P."/>
            <person name="Ma Y."/>
            <person name="Chen Y."/>
            <person name="Huang G."/>
            <person name="Zhou Y."/>
            <person name="Zheng Z."/>
            <person name="Qiu Y."/>
        </authorList>
    </citation>
    <scope>NUCLEOTIDE SEQUENCE [LARGE SCALE GENOMIC DNA]</scope>
    <source>
        <tissue evidence="3">Roots</tissue>
    </source>
</reference>
<evidence type="ECO:0000256" key="2">
    <source>
        <dbReference type="SAM" id="SignalP"/>
    </source>
</evidence>
<feature type="signal peptide" evidence="2">
    <location>
        <begin position="1"/>
        <end position="19"/>
    </location>
</feature>
<organism evidence="3 4">
    <name type="scientific">Trapa incisa</name>
    <dbReference type="NCBI Taxonomy" id="236973"/>
    <lineage>
        <taxon>Eukaryota</taxon>
        <taxon>Viridiplantae</taxon>
        <taxon>Streptophyta</taxon>
        <taxon>Embryophyta</taxon>
        <taxon>Tracheophyta</taxon>
        <taxon>Spermatophyta</taxon>
        <taxon>Magnoliopsida</taxon>
        <taxon>eudicotyledons</taxon>
        <taxon>Gunneridae</taxon>
        <taxon>Pentapetalae</taxon>
        <taxon>rosids</taxon>
        <taxon>malvids</taxon>
        <taxon>Myrtales</taxon>
        <taxon>Lythraceae</taxon>
        <taxon>Trapa</taxon>
    </lineage>
</organism>
<dbReference type="PANTHER" id="PTHR34564">
    <property type="entry name" value="PEPTIDYL-PROLYL CIS-TRANS ISOMERASE G"/>
    <property type="match status" value="1"/>
</dbReference>
<dbReference type="AlphaFoldDB" id="A0AAN7K2H8"/>
<feature type="region of interest" description="Disordered" evidence="1">
    <location>
        <begin position="48"/>
        <end position="69"/>
    </location>
</feature>
<evidence type="ECO:0000313" key="4">
    <source>
        <dbReference type="Proteomes" id="UP001345219"/>
    </source>
</evidence>
<feature type="compositionally biased region" description="Basic and acidic residues" evidence="1">
    <location>
        <begin position="48"/>
        <end position="59"/>
    </location>
</feature>
<protein>
    <submittedName>
        <fullName evidence="3">Uncharacterized protein</fullName>
    </submittedName>
</protein>
<name>A0AAN7K2H8_9MYRT</name>
<keyword evidence="2" id="KW-0732">Signal</keyword>
<dbReference type="EMBL" id="JAXIOK010000012">
    <property type="protein sequence ID" value="KAK4758202.1"/>
    <property type="molecule type" value="Genomic_DNA"/>
</dbReference>
<gene>
    <name evidence="3" type="ORF">SAY87_019503</name>
</gene>